<dbReference type="InterPro" id="IPR001537">
    <property type="entry name" value="SpoU_MeTrfase"/>
</dbReference>
<evidence type="ECO:0000256" key="2">
    <source>
        <dbReference type="ARBA" id="ARBA00022679"/>
    </source>
</evidence>
<dbReference type="Pfam" id="PF00588">
    <property type="entry name" value="SpoU_methylase"/>
    <property type="match status" value="1"/>
</dbReference>
<gene>
    <name evidence="5" type="ORF">SAMN03080610_03452</name>
</gene>
<evidence type="ECO:0000313" key="6">
    <source>
        <dbReference type="Proteomes" id="UP000199347"/>
    </source>
</evidence>
<protein>
    <submittedName>
        <fullName evidence="5">23S rRNA (Guanosine2251-2'-O)-methyltransferase</fullName>
    </submittedName>
</protein>
<evidence type="ECO:0000256" key="3">
    <source>
        <dbReference type="SAM" id="MobiDB-lite"/>
    </source>
</evidence>
<evidence type="ECO:0000259" key="4">
    <source>
        <dbReference type="SMART" id="SM00967"/>
    </source>
</evidence>
<accession>A0A1G5P7V3</accession>
<proteinExistence type="predicted"/>
<dbReference type="PANTHER" id="PTHR46429:SF1">
    <property type="entry name" value="23S RRNA (GUANOSINE-2'-O-)-METHYLTRANSFERASE RLMB"/>
    <property type="match status" value="1"/>
</dbReference>
<feature type="region of interest" description="Disordered" evidence="3">
    <location>
        <begin position="1"/>
        <end position="70"/>
    </location>
</feature>
<dbReference type="Proteomes" id="UP000199347">
    <property type="component" value="Unassembled WGS sequence"/>
</dbReference>
<keyword evidence="2 5" id="KW-0808">Transferase</keyword>
<dbReference type="SMART" id="SM00967">
    <property type="entry name" value="SpoU_sub_bind"/>
    <property type="match status" value="1"/>
</dbReference>
<dbReference type="GO" id="GO:0006396">
    <property type="term" value="P:RNA processing"/>
    <property type="evidence" value="ECO:0007669"/>
    <property type="project" value="InterPro"/>
</dbReference>
<dbReference type="SUPFAM" id="SSF75217">
    <property type="entry name" value="alpha/beta knot"/>
    <property type="match status" value="1"/>
</dbReference>
<dbReference type="GO" id="GO:0008173">
    <property type="term" value="F:RNA methyltransferase activity"/>
    <property type="evidence" value="ECO:0007669"/>
    <property type="project" value="InterPro"/>
</dbReference>
<dbReference type="AlphaFoldDB" id="A0A1G5P7V3"/>
<dbReference type="InterPro" id="IPR029028">
    <property type="entry name" value="Alpha/beta_knot_MTases"/>
</dbReference>
<dbReference type="Gene3D" id="3.40.1280.10">
    <property type="match status" value="1"/>
</dbReference>
<dbReference type="PANTHER" id="PTHR46429">
    <property type="entry name" value="23S RRNA (GUANOSINE-2'-O-)-METHYLTRANSFERASE RLMB"/>
    <property type="match status" value="1"/>
</dbReference>
<dbReference type="InterPro" id="IPR004441">
    <property type="entry name" value="rRNA_MeTrfase_TrmH"/>
</dbReference>
<dbReference type="InterPro" id="IPR029064">
    <property type="entry name" value="Ribosomal_eL30-like_sf"/>
</dbReference>
<dbReference type="NCBIfam" id="TIGR00186">
    <property type="entry name" value="rRNA_methyl_3"/>
    <property type="match status" value="1"/>
</dbReference>
<dbReference type="CDD" id="cd18103">
    <property type="entry name" value="SpoU-like_RlmB"/>
    <property type="match status" value="1"/>
</dbReference>
<name>A0A1G5P7V3_AFIMA</name>
<evidence type="ECO:0000256" key="1">
    <source>
        <dbReference type="ARBA" id="ARBA00022603"/>
    </source>
</evidence>
<dbReference type="Gene3D" id="3.30.1330.30">
    <property type="match status" value="1"/>
</dbReference>
<dbReference type="GO" id="GO:0032259">
    <property type="term" value="P:methylation"/>
    <property type="evidence" value="ECO:0007669"/>
    <property type="project" value="UniProtKB-KW"/>
</dbReference>
<evidence type="ECO:0000313" key="5">
    <source>
        <dbReference type="EMBL" id="SCZ45637.1"/>
    </source>
</evidence>
<dbReference type="GO" id="GO:0005829">
    <property type="term" value="C:cytosol"/>
    <property type="evidence" value="ECO:0007669"/>
    <property type="project" value="TreeGrafter"/>
</dbReference>
<dbReference type="SUPFAM" id="SSF55315">
    <property type="entry name" value="L30e-like"/>
    <property type="match status" value="1"/>
</dbReference>
<keyword evidence="6" id="KW-1185">Reference proteome</keyword>
<dbReference type="InterPro" id="IPR013123">
    <property type="entry name" value="SpoU_subst-bd"/>
</dbReference>
<keyword evidence="1 5" id="KW-0489">Methyltransferase</keyword>
<dbReference type="EMBL" id="FMVW01000011">
    <property type="protein sequence ID" value="SCZ45637.1"/>
    <property type="molecule type" value="Genomic_DNA"/>
</dbReference>
<sequence length="301" mass="32207">MQVAPRPVNARSTKAHRCHSLKFGAKGEAGKLSKQAMSNDTNMRRCRRPGEKGGRPSRRSPRTPPADSPSVIYGFHAVSEALKNPKRNIHRLVATANALNRLKGLVPDMEWPEPSSTREMDKLLGADTVHQGVALFCDPLPEPELSDCIGAEMIVALDQVTDPHNVGAVLRSAAAFGATFLIMTARHSPPETGVLAKTASGALEHVEIVRVRNLSNALEELRDAGFHLLGLDGEATDALGDTPLQKPAVLVLGAEGKGLREKTAATCDRLVRLPTRPPIASLNVSNAAAIALYEASRPQRG</sequence>
<dbReference type="STRING" id="1120955.SAMN03080610_03452"/>
<dbReference type="InterPro" id="IPR029026">
    <property type="entry name" value="tRNA_m1G_MTases_N"/>
</dbReference>
<dbReference type="GO" id="GO:0003723">
    <property type="term" value="F:RNA binding"/>
    <property type="evidence" value="ECO:0007669"/>
    <property type="project" value="InterPro"/>
</dbReference>
<organism evidence="5 6">
    <name type="scientific">Afifella marina DSM 2698</name>
    <dbReference type="NCBI Taxonomy" id="1120955"/>
    <lineage>
        <taxon>Bacteria</taxon>
        <taxon>Pseudomonadati</taxon>
        <taxon>Pseudomonadota</taxon>
        <taxon>Alphaproteobacteria</taxon>
        <taxon>Hyphomicrobiales</taxon>
        <taxon>Afifellaceae</taxon>
        <taxon>Afifella</taxon>
    </lineage>
</organism>
<dbReference type="Pfam" id="PF08032">
    <property type="entry name" value="SpoU_sub_bind"/>
    <property type="match status" value="1"/>
</dbReference>
<feature type="domain" description="RNA 2-O ribose methyltransferase substrate binding" evidence="4">
    <location>
        <begin position="71"/>
        <end position="143"/>
    </location>
</feature>
<reference evidence="6" key="1">
    <citation type="submission" date="2016-10" db="EMBL/GenBank/DDBJ databases">
        <authorList>
            <person name="Varghese N."/>
            <person name="Submissions S."/>
        </authorList>
    </citation>
    <scope>NUCLEOTIDE SEQUENCE [LARGE SCALE GENOMIC DNA]</scope>
    <source>
        <strain evidence="6">DSM 2698</strain>
    </source>
</reference>